<dbReference type="RefSeq" id="WP_005495625.1">
    <property type="nucleotide sequence ID" value="NZ_CP023248.2"/>
</dbReference>
<dbReference type="Pfam" id="PF22113">
    <property type="entry name" value="Mtrc-MtrF_II-IV_dom"/>
    <property type="match status" value="2"/>
</dbReference>
<dbReference type="NCBIfam" id="TIGR03507">
    <property type="entry name" value="decahem_SO1788"/>
    <property type="match status" value="1"/>
</dbReference>
<dbReference type="AlphaFoldDB" id="A0A249W6T3"/>
<dbReference type="InterPro" id="IPR054337">
    <property type="entry name" value="Mtrc-MtrF-like_dom_II/IV"/>
</dbReference>
<dbReference type="EMBL" id="CP023248">
    <property type="protein sequence ID" value="ASZ52480.1"/>
    <property type="molecule type" value="Genomic_DNA"/>
</dbReference>
<gene>
    <name evidence="3" type="ORF">AKG60_04655</name>
    <name evidence="2" type="ORF">YA91_18910</name>
</gene>
<reference evidence="2" key="2">
    <citation type="submission" date="2017-09" db="EMBL/GenBank/DDBJ databases">
        <authorList>
            <person name="Ehlers B."/>
            <person name="Leendertz F.H."/>
        </authorList>
    </citation>
    <scope>NUCLEOTIDE SEQUENCE</scope>
    <source>
        <strain evidence="2">MAVP-26</strain>
    </source>
</reference>
<evidence type="ECO:0000259" key="1">
    <source>
        <dbReference type="Pfam" id="PF22113"/>
    </source>
</evidence>
<evidence type="ECO:0000313" key="3">
    <source>
        <dbReference type="EMBL" id="OQK02538.1"/>
    </source>
</evidence>
<accession>A0A249W6T3</accession>
<name>A0A249W6T3_VIBPH</name>
<dbReference type="InterPro" id="IPR036280">
    <property type="entry name" value="Multihaem_cyt_sf"/>
</dbReference>
<evidence type="ECO:0000313" key="4">
    <source>
        <dbReference type="Proteomes" id="UP000191946"/>
    </source>
</evidence>
<dbReference type="Gene3D" id="3.90.10.10">
    <property type="entry name" value="Cytochrome C3"/>
    <property type="match status" value="1"/>
</dbReference>
<dbReference type="EMBL" id="LHQV01000006">
    <property type="protein sequence ID" value="OQK02538.1"/>
    <property type="molecule type" value="Genomic_DNA"/>
</dbReference>
<feature type="domain" description="Outer membrane cytochrome MtrC/MtrF-like" evidence="1">
    <location>
        <begin position="578"/>
        <end position="749"/>
    </location>
</feature>
<evidence type="ECO:0000313" key="2">
    <source>
        <dbReference type="EMBL" id="ASZ52480.1"/>
    </source>
</evidence>
<protein>
    <submittedName>
        <fullName evidence="2">Cytochrome C</fullName>
    </submittedName>
</protein>
<proteinExistence type="predicted"/>
<reference evidence="3 4" key="1">
    <citation type="submission" date="2015-08" db="EMBL/GenBank/DDBJ databases">
        <title>Draft Genome Sequences of Vibrio parahaemolyticus Strains.</title>
        <authorList>
            <person name="Gonzalez-Escalona N."/>
            <person name="DePaola A."/>
        </authorList>
    </citation>
    <scope>NUCLEOTIDE SEQUENCE [LARGE SCALE GENOMIC DNA]</scope>
    <source>
        <strain evidence="3 4">CFSAN001621</strain>
    </source>
</reference>
<dbReference type="InterPro" id="IPR020014">
    <property type="entry name" value="Decahaem_cyt-c_OmcA/MtrC"/>
</dbReference>
<feature type="domain" description="Outer membrane cytochrome MtrC/MtrF-like" evidence="1">
    <location>
        <begin position="209"/>
        <end position="378"/>
    </location>
</feature>
<dbReference type="PROSITE" id="PS51257">
    <property type="entry name" value="PROKAR_LIPOPROTEIN"/>
    <property type="match status" value="1"/>
</dbReference>
<dbReference type="Proteomes" id="UP000191946">
    <property type="component" value="Unassembled WGS sequence"/>
</dbReference>
<dbReference type="SUPFAM" id="SSF48695">
    <property type="entry name" value="Multiheme cytochromes"/>
    <property type="match status" value="1"/>
</dbReference>
<organism evidence="2">
    <name type="scientific">Vibrio parahaemolyticus</name>
    <dbReference type="NCBI Taxonomy" id="670"/>
    <lineage>
        <taxon>Bacteria</taxon>
        <taxon>Pseudomonadati</taxon>
        <taxon>Pseudomonadota</taxon>
        <taxon>Gammaproteobacteria</taxon>
        <taxon>Vibrionales</taxon>
        <taxon>Vibrionaceae</taxon>
        <taxon>Vibrio</taxon>
    </lineage>
</organism>
<keyword evidence="4" id="KW-1185">Reference proteome</keyword>
<sequence length="754" mass="81713">MNGLKSIATLIFFILLLTGCGPDSKNDQNTPPPALGDFEISVSEPSLVTQETGETKLVVDFTVKDGSGRSHELDETKDFRIALLKAMPSRVDTQNSSDPAFAFNGRHGNTYWKSFHHSSNTTNNRASMESVWDGTLVKTDEGYRYTFAIPDVLKVSDPYTADSSSNNGFIAWDADKLHRIVMAYGEQGNGFTYVFEWVPQESSDAVVSRNVIETGTCENCHMGEPLHHGPGYRSIDNNIAVCTACHNDSNPGAAPARRPLAAVVHQYHGNVFKLGSDRNNTDTYKQPVDENEVLVTDINGLVIEGNPFPQDARNCTTCHSTDVAKASDANNWFEHPNQVACETCHLYRDRGAHDNQIGTAWIRNGEPQNSCSGCHRPYDRDDNGDPIIGQDASRSAKTVHVIRLENLAKARDSLEINVESARFIDDQFEIELRVSKAGTGIGSINELTPFINEHGHLNLLLNWDNGQGPMVANNSLNVADDGALGDGCEAQGEGLFLCHKDFTDAAIKPISNSTLTVNIADMPLCANRRDGELAECVTFEGIDLIKSPFVIAANNASGSFDVSGINKQHKLPVGADISSCNDCHKELTIHKLGEHPHAATDFQQCKNCHNSERSAFYPGMAADLKYHVHSFHAFGSAHSGEAPFPGAVNNCEACHTNAQYNLPSQQNTRPSLASGKYFSPALVACGACHLESSLANADPDTVAGDAPLNHMLNHGAVFGADTAAQATGSEQCATCHAIGQSQGVDKVHKVYDYR</sequence>